<sequence>MKNLILKLSLHAIILIVALSIGMLYSCEDKEIELDDVWVCNDYRYNVDGYLKLNFNDDNGTLLAQNTTTAESLFDALNYNYEIKNDTMLYLTKGDSISLEFIIYKQSENSMKLVFTGALPQCETCPSGEYTFRKE</sequence>
<comment type="caution">
    <text evidence="1">The sequence shown here is derived from an EMBL/GenBank/DDBJ whole genome shotgun (WGS) entry which is preliminary data.</text>
</comment>
<dbReference type="AlphaFoldDB" id="A0A644TI08"/>
<reference evidence="1" key="1">
    <citation type="submission" date="2019-08" db="EMBL/GenBank/DDBJ databases">
        <authorList>
            <person name="Kucharzyk K."/>
            <person name="Murdoch R.W."/>
            <person name="Higgins S."/>
            <person name="Loffler F."/>
        </authorList>
    </citation>
    <scope>NUCLEOTIDE SEQUENCE</scope>
</reference>
<dbReference type="EMBL" id="VSSQ01000033">
    <property type="protein sequence ID" value="MPL66645.1"/>
    <property type="molecule type" value="Genomic_DNA"/>
</dbReference>
<name>A0A644TI08_9ZZZZ</name>
<proteinExistence type="predicted"/>
<dbReference type="PROSITE" id="PS51257">
    <property type="entry name" value="PROKAR_LIPOPROTEIN"/>
    <property type="match status" value="1"/>
</dbReference>
<organism evidence="1">
    <name type="scientific">bioreactor metagenome</name>
    <dbReference type="NCBI Taxonomy" id="1076179"/>
    <lineage>
        <taxon>unclassified sequences</taxon>
        <taxon>metagenomes</taxon>
        <taxon>ecological metagenomes</taxon>
    </lineage>
</organism>
<protein>
    <submittedName>
        <fullName evidence="1">Uncharacterized protein</fullName>
    </submittedName>
</protein>
<accession>A0A644TI08</accession>
<gene>
    <name evidence="1" type="ORF">SDC9_12332</name>
</gene>
<evidence type="ECO:0000313" key="1">
    <source>
        <dbReference type="EMBL" id="MPL66645.1"/>
    </source>
</evidence>